<dbReference type="InterPro" id="IPR046847">
    <property type="entry name" value="Xre-like_HTH"/>
</dbReference>
<organism evidence="4 5">
    <name type="scientific">Pusillimonas noertemannii</name>
    <dbReference type="NCBI Taxonomy" id="305977"/>
    <lineage>
        <taxon>Bacteria</taxon>
        <taxon>Pseudomonadati</taxon>
        <taxon>Pseudomonadota</taxon>
        <taxon>Betaproteobacteria</taxon>
        <taxon>Burkholderiales</taxon>
        <taxon>Alcaligenaceae</taxon>
        <taxon>Pusillimonas</taxon>
    </lineage>
</organism>
<accession>A0A2U1CLJ2</accession>
<dbReference type="GO" id="GO:0003677">
    <property type="term" value="F:DNA binding"/>
    <property type="evidence" value="ECO:0007669"/>
    <property type="project" value="InterPro"/>
</dbReference>
<dbReference type="Pfam" id="PF09722">
    <property type="entry name" value="Xre_MbcA_ParS_C"/>
    <property type="match status" value="1"/>
</dbReference>
<dbReference type="Pfam" id="PF20432">
    <property type="entry name" value="Xre-like-HTH"/>
    <property type="match status" value="1"/>
</dbReference>
<evidence type="ECO:0000259" key="3">
    <source>
        <dbReference type="Pfam" id="PF20432"/>
    </source>
</evidence>
<evidence type="ECO:0000313" key="5">
    <source>
        <dbReference type="Proteomes" id="UP000246145"/>
    </source>
</evidence>
<evidence type="ECO:0000313" key="4">
    <source>
        <dbReference type="EMBL" id="PVY61865.1"/>
    </source>
</evidence>
<dbReference type="EMBL" id="QEKO01000003">
    <property type="protein sequence ID" value="PVY61865.1"/>
    <property type="molecule type" value="Genomic_DNA"/>
</dbReference>
<protein>
    <submittedName>
        <fullName evidence="4">Putative toxin-antitoxin system antitoxin component (TIGR02293 family)</fullName>
    </submittedName>
</protein>
<dbReference type="InterPro" id="IPR024467">
    <property type="entry name" value="Xre/MbcA/ParS-like_toxin-bd"/>
</dbReference>
<feature type="domain" description="Antitoxin Xre/MbcA/ParS-like toxin-binding" evidence="2">
    <location>
        <begin position="104"/>
        <end position="153"/>
    </location>
</feature>
<keyword evidence="5" id="KW-1185">Reference proteome</keyword>
<proteinExistence type="predicted"/>
<feature type="region of interest" description="Disordered" evidence="1">
    <location>
        <begin position="1"/>
        <end position="20"/>
    </location>
</feature>
<name>A0A2U1CLJ2_9BURK</name>
<dbReference type="AlphaFoldDB" id="A0A2U1CLJ2"/>
<dbReference type="STRING" id="1231391.GCA_000308195_00408"/>
<feature type="compositionally biased region" description="Polar residues" evidence="1">
    <location>
        <begin position="1"/>
        <end position="13"/>
    </location>
</feature>
<dbReference type="InterPro" id="IPR011979">
    <property type="entry name" value="Antitox_Xre"/>
</dbReference>
<dbReference type="RefSeq" id="WP_243410906.1">
    <property type="nucleotide sequence ID" value="NZ_JACCEX010000003.1"/>
</dbReference>
<evidence type="ECO:0000256" key="1">
    <source>
        <dbReference type="SAM" id="MobiDB-lite"/>
    </source>
</evidence>
<dbReference type="Proteomes" id="UP000246145">
    <property type="component" value="Unassembled WGS sequence"/>
</dbReference>
<feature type="domain" description="Antitoxin Xre-like helix-turn-helix" evidence="3">
    <location>
        <begin position="37"/>
        <end position="98"/>
    </location>
</feature>
<gene>
    <name evidence="4" type="ORF">C7440_2599</name>
</gene>
<comment type="caution">
    <text evidence="4">The sequence shown here is derived from an EMBL/GenBank/DDBJ whole genome shotgun (WGS) entry which is preliminary data.</text>
</comment>
<sequence>MSTLSDQSRSSPKQPGRPPAHAFWKMAHKLGTMSESDRIQSIKAGFNFEMANAAKQTFRLTSQNIGTLLNLSVATFERRRKDAKPLDAVASERLDRIAAIALMAEEVFEDAAAASEWMATPNPALNGNAPVMHCETSIGARQVRRILNALEWGGVV</sequence>
<evidence type="ECO:0000259" key="2">
    <source>
        <dbReference type="Pfam" id="PF09722"/>
    </source>
</evidence>
<reference evidence="4 5" key="1">
    <citation type="submission" date="2018-04" db="EMBL/GenBank/DDBJ databases">
        <title>Genomic Encyclopedia of Type Strains, Phase IV (KMG-IV): sequencing the most valuable type-strain genomes for metagenomic binning, comparative biology and taxonomic classification.</title>
        <authorList>
            <person name="Goeker M."/>
        </authorList>
    </citation>
    <scope>NUCLEOTIDE SEQUENCE [LARGE SCALE GENOMIC DNA]</scope>
    <source>
        <strain evidence="4 5">DSM 10065</strain>
    </source>
</reference>
<dbReference type="NCBIfam" id="TIGR02293">
    <property type="entry name" value="TAS_TIGR02293"/>
    <property type="match status" value="1"/>
</dbReference>